<dbReference type="Gramene" id="TKW39936">
    <property type="protein sequence ID" value="TKW39936"/>
    <property type="gene ID" value="SEVIR_1G212800v2"/>
</dbReference>
<dbReference type="EMBL" id="CM016552">
    <property type="protein sequence ID" value="TKW39936.1"/>
    <property type="molecule type" value="Genomic_DNA"/>
</dbReference>
<keyword evidence="2" id="KW-1185">Reference proteome</keyword>
<protein>
    <submittedName>
        <fullName evidence="1">Uncharacterized protein</fullName>
    </submittedName>
</protein>
<evidence type="ECO:0000313" key="1">
    <source>
        <dbReference type="EMBL" id="TKW39936.1"/>
    </source>
</evidence>
<dbReference type="Proteomes" id="UP000298652">
    <property type="component" value="Chromosome 1"/>
</dbReference>
<gene>
    <name evidence="1" type="ORF">SEVIR_1G212800v2</name>
</gene>
<proteinExistence type="predicted"/>
<name>A0A4V6DDB8_SETVI</name>
<sequence length="105" mass="11979">MEFWTQQRRCQNLSWAVPSKLSRPVCCQRHLGCKSWAGLTSGTEYTALLSHNSKKRLIPKIYWYMVYSSTHSSKPGFTLACTYLPDYVILCLGAPLITGNQRVCM</sequence>
<reference evidence="1" key="1">
    <citation type="submission" date="2019-03" db="EMBL/GenBank/DDBJ databases">
        <title>WGS assembly of Setaria viridis.</title>
        <authorList>
            <person name="Huang P."/>
            <person name="Jenkins J."/>
            <person name="Grimwood J."/>
            <person name="Barry K."/>
            <person name="Healey A."/>
            <person name="Mamidi S."/>
            <person name="Sreedasyam A."/>
            <person name="Shu S."/>
            <person name="Feldman M."/>
            <person name="Wu J."/>
            <person name="Yu Y."/>
            <person name="Chen C."/>
            <person name="Johnson J."/>
            <person name="Rokhsar D."/>
            <person name="Baxter I."/>
            <person name="Schmutz J."/>
            <person name="Brutnell T."/>
            <person name="Kellogg E."/>
        </authorList>
    </citation>
    <scope>NUCLEOTIDE SEQUENCE [LARGE SCALE GENOMIC DNA]</scope>
</reference>
<evidence type="ECO:0000313" key="2">
    <source>
        <dbReference type="Proteomes" id="UP000298652"/>
    </source>
</evidence>
<dbReference type="AlphaFoldDB" id="A0A4V6DDB8"/>
<accession>A0A4V6DDB8</accession>
<organism evidence="1 2">
    <name type="scientific">Setaria viridis</name>
    <name type="common">Green bristlegrass</name>
    <name type="synonym">Setaria italica subsp. viridis</name>
    <dbReference type="NCBI Taxonomy" id="4556"/>
    <lineage>
        <taxon>Eukaryota</taxon>
        <taxon>Viridiplantae</taxon>
        <taxon>Streptophyta</taxon>
        <taxon>Embryophyta</taxon>
        <taxon>Tracheophyta</taxon>
        <taxon>Spermatophyta</taxon>
        <taxon>Magnoliopsida</taxon>
        <taxon>Liliopsida</taxon>
        <taxon>Poales</taxon>
        <taxon>Poaceae</taxon>
        <taxon>PACMAD clade</taxon>
        <taxon>Panicoideae</taxon>
        <taxon>Panicodae</taxon>
        <taxon>Paniceae</taxon>
        <taxon>Cenchrinae</taxon>
        <taxon>Setaria</taxon>
    </lineage>
</organism>